<name>A0A2S3Z699_9MICO</name>
<proteinExistence type="predicted"/>
<dbReference type="Proteomes" id="UP000237104">
    <property type="component" value="Unassembled WGS sequence"/>
</dbReference>
<dbReference type="InterPro" id="IPR046105">
    <property type="entry name" value="DUF6042"/>
</dbReference>
<comment type="caution">
    <text evidence="1">The sequence shown here is derived from an EMBL/GenBank/DDBJ whole genome shotgun (WGS) entry which is preliminary data.</text>
</comment>
<dbReference type="AlphaFoldDB" id="A0A2S3Z699"/>
<protein>
    <submittedName>
        <fullName evidence="1">Uncharacterized protein</fullName>
    </submittedName>
</protein>
<reference evidence="1 2" key="1">
    <citation type="submission" date="2018-01" db="EMBL/GenBank/DDBJ databases">
        <title>Cryobacterium sp. nov., from glaciers in China.</title>
        <authorList>
            <person name="Liu Q."/>
            <person name="Xin Y.-H."/>
        </authorList>
    </citation>
    <scope>NUCLEOTIDE SEQUENCE [LARGE SCALE GENOMIC DNA]</scope>
    <source>
        <strain evidence="1 2">TMB1-8</strain>
    </source>
</reference>
<evidence type="ECO:0000313" key="1">
    <source>
        <dbReference type="EMBL" id="POH60055.1"/>
    </source>
</evidence>
<dbReference type="Pfam" id="PF19508">
    <property type="entry name" value="DUF6042"/>
    <property type="match status" value="1"/>
</dbReference>
<gene>
    <name evidence="1" type="ORF">C3B59_16425</name>
</gene>
<dbReference type="RefSeq" id="WP_103432293.1">
    <property type="nucleotide sequence ID" value="NZ_PPXF01000063.1"/>
</dbReference>
<accession>A0A2S3Z699</accession>
<sequence length="273" mass="30451">MRDTWTLFTLVYVQSGWQRFLPSSSIAVLSYLATEGAASPTEIDEELRGNVDTAEGLTSDVWEPPLEFTDEELRQLDENSEGIPLVSDGPRRSAEVVNAQAQATRIQEIAELEVFSSHLGLAAIRTLADLLDFMTAAQVTVLADGQYSINPAAPLPEEVLPLTEPRRETEAQLRWNQLHQEMSQQIIALFKPEQPYSINSLSTTIKELAQKLGADPQSIREALVILIDEGDFTITRDPLRAAADDPFNVNVNWEAFYVSRLPVRFNNPPSEDK</sequence>
<evidence type="ECO:0000313" key="2">
    <source>
        <dbReference type="Proteomes" id="UP000237104"/>
    </source>
</evidence>
<dbReference type="EMBL" id="PPXF01000063">
    <property type="protein sequence ID" value="POH60055.1"/>
    <property type="molecule type" value="Genomic_DNA"/>
</dbReference>
<organism evidence="1 2">
    <name type="scientific">Cryobacterium zongtaii</name>
    <dbReference type="NCBI Taxonomy" id="1259217"/>
    <lineage>
        <taxon>Bacteria</taxon>
        <taxon>Bacillati</taxon>
        <taxon>Actinomycetota</taxon>
        <taxon>Actinomycetes</taxon>
        <taxon>Micrococcales</taxon>
        <taxon>Microbacteriaceae</taxon>
        <taxon>Cryobacterium</taxon>
    </lineage>
</organism>